<evidence type="ECO:0000313" key="2">
    <source>
        <dbReference type="EMBL" id="KAJ8320934.1"/>
    </source>
</evidence>
<name>A0ABQ9FUJ8_TEGGR</name>
<comment type="caution">
    <text evidence="2">The sequence shown here is derived from an EMBL/GenBank/DDBJ whole genome shotgun (WGS) entry which is preliminary data.</text>
</comment>
<accession>A0ABQ9FUJ8</accession>
<organism evidence="2 3">
    <name type="scientific">Tegillarca granosa</name>
    <name type="common">Malaysian cockle</name>
    <name type="synonym">Anadara granosa</name>
    <dbReference type="NCBI Taxonomy" id="220873"/>
    <lineage>
        <taxon>Eukaryota</taxon>
        <taxon>Metazoa</taxon>
        <taxon>Spiralia</taxon>
        <taxon>Lophotrochozoa</taxon>
        <taxon>Mollusca</taxon>
        <taxon>Bivalvia</taxon>
        <taxon>Autobranchia</taxon>
        <taxon>Pteriomorphia</taxon>
        <taxon>Arcoida</taxon>
        <taxon>Arcoidea</taxon>
        <taxon>Arcidae</taxon>
        <taxon>Tegillarca</taxon>
    </lineage>
</organism>
<dbReference type="Proteomes" id="UP001217089">
    <property type="component" value="Unassembled WGS sequence"/>
</dbReference>
<evidence type="ECO:0000313" key="3">
    <source>
        <dbReference type="Proteomes" id="UP001217089"/>
    </source>
</evidence>
<gene>
    <name evidence="2" type="ORF">KUTeg_002521</name>
</gene>
<proteinExistence type="predicted"/>
<keyword evidence="1" id="KW-0472">Membrane</keyword>
<keyword evidence="3" id="KW-1185">Reference proteome</keyword>
<reference evidence="2 3" key="1">
    <citation type="submission" date="2022-12" db="EMBL/GenBank/DDBJ databases">
        <title>Chromosome-level genome of Tegillarca granosa.</title>
        <authorList>
            <person name="Kim J."/>
        </authorList>
    </citation>
    <scope>NUCLEOTIDE SEQUENCE [LARGE SCALE GENOMIC DNA]</scope>
    <source>
        <strain evidence="2">Teg-2019</strain>
        <tissue evidence="2">Adductor muscle</tissue>
    </source>
</reference>
<sequence length="101" mass="11846">MFPDKGKEPYNAYKYKIVICLLFKFFFINNLMLQISTVFHLEKGSVEPILNKMLRSILIVHDNNSNFLATMANRKINCIFFSSVKNSIFYLQCLYSLTYAI</sequence>
<dbReference type="EMBL" id="JARBDR010000141">
    <property type="protein sequence ID" value="KAJ8320934.1"/>
    <property type="molecule type" value="Genomic_DNA"/>
</dbReference>
<keyword evidence="1" id="KW-0812">Transmembrane</keyword>
<feature type="transmembrane region" description="Helical" evidence="1">
    <location>
        <begin position="12"/>
        <end position="33"/>
    </location>
</feature>
<evidence type="ECO:0000256" key="1">
    <source>
        <dbReference type="SAM" id="Phobius"/>
    </source>
</evidence>
<keyword evidence="1" id="KW-1133">Transmembrane helix</keyword>
<protein>
    <submittedName>
        <fullName evidence="2">Uncharacterized protein</fullName>
    </submittedName>
</protein>